<accession>A0A8J4YEI5</accession>
<evidence type="ECO:0000256" key="1">
    <source>
        <dbReference type="SAM" id="MobiDB-lite"/>
    </source>
</evidence>
<protein>
    <submittedName>
        <fullName evidence="2">Uncharacterized protein</fullName>
    </submittedName>
</protein>
<feature type="region of interest" description="Disordered" evidence="1">
    <location>
        <begin position="53"/>
        <end position="74"/>
    </location>
</feature>
<dbReference type="AlphaFoldDB" id="A0A8J4YEI5"/>
<evidence type="ECO:0000313" key="3">
    <source>
        <dbReference type="Proteomes" id="UP000770661"/>
    </source>
</evidence>
<dbReference type="EMBL" id="JACEEZ010013763">
    <property type="protein sequence ID" value="KAG0719855.1"/>
    <property type="molecule type" value="Genomic_DNA"/>
</dbReference>
<keyword evidence="3" id="KW-1185">Reference proteome</keyword>
<gene>
    <name evidence="2" type="ORF">GWK47_049626</name>
</gene>
<comment type="caution">
    <text evidence="2">The sequence shown here is derived from an EMBL/GenBank/DDBJ whole genome shotgun (WGS) entry which is preliminary data.</text>
</comment>
<evidence type="ECO:0000313" key="2">
    <source>
        <dbReference type="EMBL" id="KAG0719855.1"/>
    </source>
</evidence>
<reference evidence="2" key="1">
    <citation type="submission" date="2020-07" db="EMBL/GenBank/DDBJ databases">
        <title>The High-quality genome of the commercially important snow crab, Chionoecetes opilio.</title>
        <authorList>
            <person name="Jeong J.-H."/>
            <person name="Ryu S."/>
        </authorList>
    </citation>
    <scope>NUCLEOTIDE SEQUENCE</scope>
    <source>
        <strain evidence="2">MADBK_172401_WGS</strain>
        <tissue evidence="2">Digestive gland</tissue>
    </source>
</reference>
<proteinExistence type="predicted"/>
<name>A0A8J4YEI5_CHIOP</name>
<dbReference type="OrthoDB" id="8044640at2759"/>
<organism evidence="2 3">
    <name type="scientific">Chionoecetes opilio</name>
    <name type="common">Atlantic snow crab</name>
    <name type="synonym">Cancer opilio</name>
    <dbReference type="NCBI Taxonomy" id="41210"/>
    <lineage>
        <taxon>Eukaryota</taxon>
        <taxon>Metazoa</taxon>
        <taxon>Ecdysozoa</taxon>
        <taxon>Arthropoda</taxon>
        <taxon>Crustacea</taxon>
        <taxon>Multicrustacea</taxon>
        <taxon>Malacostraca</taxon>
        <taxon>Eumalacostraca</taxon>
        <taxon>Eucarida</taxon>
        <taxon>Decapoda</taxon>
        <taxon>Pleocyemata</taxon>
        <taxon>Brachyura</taxon>
        <taxon>Eubrachyura</taxon>
        <taxon>Majoidea</taxon>
        <taxon>Majidae</taxon>
        <taxon>Chionoecetes</taxon>
    </lineage>
</organism>
<dbReference type="Proteomes" id="UP000770661">
    <property type="component" value="Unassembled WGS sequence"/>
</dbReference>
<sequence length="86" mass="9571">MTLFDIGHADAFDLITVDEDGSSCWDPRLAPGGPLGIMQGVDQSLADRERRGLERGVLKRSSSRSVPQLPRAAHRAWVQATKKERW</sequence>